<feature type="compositionally biased region" description="Low complexity" evidence="4">
    <location>
        <begin position="50"/>
        <end position="62"/>
    </location>
</feature>
<gene>
    <name evidence="5" type="primary">dctP</name>
    <name evidence="5" type="ORF">H5V44_15425</name>
</gene>
<dbReference type="AlphaFoldDB" id="A0A7J9SL55"/>
<comment type="similarity">
    <text evidence="1">Belongs to the bacterial solute-binding protein 7 family.</text>
</comment>
<keyword evidence="6" id="KW-1185">Reference proteome</keyword>
<dbReference type="NCBIfam" id="NF037995">
    <property type="entry name" value="TRAP_S1"/>
    <property type="match status" value="1"/>
</dbReference>
<dbReference type="InterPro" id="IPR038404">
    <property type="entry name" value="TRAP_DctP_sf"/>
</dbReference>
<dbReference type="PANTHER" id="PTHR33376">
    <property type="match status" value="1"/>
</dbReference>
<protein>
    <submittedName>
        <fullName evidence="5">TRAP transporter substrate-binding protein DctP</fullName>
    </submittedName>
</protein>
<dbReference type="InterPro" id="IPR006311">
    <property type="entry name" value="TAT_signal"/>
</dbReference>
<dbReference type="RefSeq" id="WP_185194025.1">
    <property type="nucleotide sequence ID" value="NZ_JACKXD010000006.1"/>
</dbReference>
<dbReference type="EMBL" id="JACKXD010000006">
    <property type="protein sequence ID" value="MBB6647655.1"/>
    <property type="molecule type" value="Genomic_DNA"/>
</dbReference>
<dbReference type="GO" id="GO:0055085">
    <property type="term" value="P:transmembrane transport"/>
    <property type="evidence" value="ECO:0007669"/>
    <property type="project" value="InterPro"/>
</dbReference>
<evidence type="ECO:0000256" key="1">
    <source>
        <dbReference type="ARBA" id="ARBA00009023"/>
    </source>
</evidence>
<feature type="region of interest" description="Disordered" evidence="4">
    <location>
        <begin position="23"/>
        <end position="88"/>
    </location>
</feature>
<keyword evidence="3" id="KW-0732">Signal</keyword>
<sequence length="431" mass="47104">MSRDSGVSRRKLLKTAGTASAVGVGLAGCSSGGSGGGGSTEESGGEEEMTSGGDTDSNSGGSEPELQLTIGGVMSPPGSAWNGEQPSGHWEFEKRVEERTDGRIQVDNVAEGELCGELTCPEKVSQGTVEIGSASIGNSTKFYPMNDIWMLPFTFPSPQSLGYVHQKAETWEQWWVPFAQEFGVVPLWMHAPTLRSINIGLDRSDSKDSAHRAPADVEGMDCRRTGSQVSGIALSEWGMNPVSVSWADSLQGLRTGVVGGMEAAISPVCAYGGNMADSLGESVHNRWTIHNDVKWASVEWLKSLSEENRTIIAEESRTLYRDLVRRNRQIHQEVLGTYTDDPPEEAAIVEHDLQVNYIEGDEQQQWADMVTYDQNPDLYTDVIESADQIGVDGEAFHEYLHDSARESAVPDGFYGDSYTIDAWWDDYLQEM</sequence>
<organism evidence="5 6">
    <name type="scientific">Halobellus ruber</name>
    <dbReference type="NCBI Taxonomy" id="2761102"/>
    <lineage>
        <taxon>Archaea</taxon>
        <taxon>Methanobacteriati</taxon>
        <taxon>Methanobacteriota</taxon>
        <taxon>Stenosarchaea group</taxon>
        <taxon>Halobacteria</taxon>
        <taxon>Halobacteriales</taxon>
        <taxon>Haloferacaceae</taxon>
        <taxon>Halobellus</taxon>
    </lineage>
</organism>
<evidence type="ECO:0000313" key="5">
    <source>
        <dbReference type="EMBL" id="MBB6647655.1"/>
    </source>
</evidence>
<feature type="compositionally biased region" description="Gly residues" evidence="4">
    <location>
        <begin position="30"/>
        <end position="39"/>
    </location>
</feature>
<evidence type="ECO:0000256" key="2">
    <source>
        <dbReference type="ARBA" id="ARBA00022448"/>
    </source>
</evidence>
<evidence type="ECO:0000313" key="6">
    <source>
        <dbReference type="Proteomes" id="UP000546257"/>
    </source>
</evidence>
<name>A0A7J9SL55_9EURY</name>
<dbReference type="PANTHER" id="PTHR33376:SF7">
    <property type="entry name" value="C4-DICARBOXYLATE-BINDING PROTEIN DCTB"/>
    <property type="match status" value="1"/>
</dbReference>
<dbReference type="Proteomes" id="UP000546257">
    <property type="component" value="Unassembled WGS sequence"/>
</dbReference>
<dbReference type="Pfam" id="PF03480">
    <property type="entry name" value="DctP"/>
    <property type="match status" value="1"/>
</dbReference>
<evidence type="ECO:0000256" key="4">
    <source>
        <dbReference type="SAM" id="MobiDB-lite"/>
    </source>
</evidence>
<dbReference type="PROSITE" id="PS51257">
    <property type="entry name" value="PROKAR_LIPOPROTEIN"/>
    <property type="match status" value="1"/>
</dbReference>
<proteinExistence type="inferred from homology"/>
<reference evidence="5 6" key="1">
    <citation type="submission" date="2020-08" db="EMBL/GenBank/DDBJ databases">
        <authorList>
            <person name="Seo M.-J."/>
        </authorList>
    </citation>
    <scope>NUCLEOTIDE SEQUENCE [LARGE SCALE GENOMIC DNA]</scope>
    <source>
        <strain evidence="5 6">MBLA0160</strain>
    </source>
</reference>
<accession>A0A7J9SL55</accession>
<dbReference type="PROSITE" id="PS51318">
    <property type="entry name" value="TAT"/>
    <property type="match status" value="1"/>
</dbReference>
<dbReference type="Gene3D" id="3.40.190.170">
    <property type="entry name" value="Bacterial extracellular solute-binding protein, family 7"/>
    <property type="match status" value="1"/>
</dbReference>
<comment type="caution">
    <text evidence="5">The sequence shown here is derived from an EMBL/GenBank/DDBJ whole genome shotgun (WGS) entry which is preliminary data.</text>
</comment>
<evidence type="ECO:0000256" key="3">
    <source>
        <dbReference type="ARBA" id="ARBA00022729"/>
    </source>
</evidence>
<dbReference type="InterPro" id="IPR018389">
    <property type="entry name" value="DctP_fam"/>
</dbReference>
<keyword evidence="2" id="KW-0813">Transport</keyword>